<dbReference type="GO" id="GO:0016020">
    <property type="term" value="C:membrane"/>
    <property type="evidence" value="ECO:0007669"/>
    <property type="project" value="UniProtKB-SubCell"/>
</dbReference>
<dbReference type="PROSITE" id="PS50985">
    <property type="entry name" value="GRAS"/>
    <property type="match status" value="1"/>
</dbReference>
<dbReference type="InterPro" id="IPR026057">
    <property type="entry name" value="TBL_C"/>
</dbReference>
<evidence type="ECO:0000259" key="11">
    <source>
        <dbReference type="Pfam" id="PF14416"/>
    </source>
</evidence>
<feature type="domain" description="Trichome birefringence-like C-terminal" evidence="10">
    <location>
        <begin position="574"/>
        <end position="861"/>
    </location>
</feature>
<dbReference type="Proteomes" id="UP001293254">
    <property type="component" value="Unassembled WGS sequence"/>
</dbReference>
<keyword evidence="7" id="KW-0472">Membrane</keyword>
<dbReference type="InterPro" id="IPR005202">
    <property type="entry name" value="TF_GRAS"/>
</dbReference>
<dbReference type="Pfam" id="PF13839">
    <property type="entry name" value="PC-Esterase"/>
    <property type="match status" value="1"/>
</dbReference>
<accession>A0AAE1XWI4</accession>
<dbReference type="EMBL" id="JACGWO010000009">
    <property type="protein sequence ID" value="KAK4418902.1"/>
    <property type="molecule type" value="Genomic_DNA"/>
</dbReference>
<feature type="domain" description="Trichome birefringence-like N-terminal" evidence="11">
    <location>
        <begin position="526"/>
        <end position="573"/>
    </location>
</feature>
<evidence type="ECO:0000256" key="5">
    <source>
        <dbReference type="ARBA" id="ARBA00022989"/>
    </source>
</evidence>
<evidence type="ECO:0000256" key="1">
    <source>
        <dbReference type="ARBA" id="ARBA00004167"/>
    </source>
</evidence>
<keyword evidence="5" id="KW-1133">Transmembrane helix</keyword>
<comment type="similarity">
    <text evidence="2">Belongs to the PC-esterase family. TBL subfamily.</text>
</comment>
<feature type="region of interest" description="SAW" evidence="9">
    <location>
        <begin position="460"/>
        <end position="532"/>
    </location>
</feature>
<dbReference type="Pfam" id="PF14416">
    <property type="entry name" value="PMR5N"/>
    <property type="match status" value="1"/>
</dbReference>
<keyword evidence="4" id="KW-0735">Signal-anchor</keyword>
<dbReference type="GO" id="GO:0005794">
    <property type="term" value="C:Golgi apparatus"/>
    <property type="evidence" value="ECO:0007669"/>
    <property type="project" value="TreeGrafter"/>
</dbReference>
<evidence type="ECO:0000313" key="13">
    <source>
        <dbReference type="Proteomes" id="UP001293254"/>
    </source>
</evidence>
<evidence type="ECO:0000256" key="4">
    <source>
        <dbReference type="ARBA" id="ARBA00022968"/>
    </source>
</evidence>
<comment type="subcellular location">
    <subcellularLocation>
        <location evidence="1">Membrane</location>
        <topology evidence="1">Single-pass membrane protein</topology>
    </subcellularLocation>
</comment>
<protein>
    <submittedName>
        <fullName evidence="12">Protein ESKIMO 1</fullName>
    </submittedName>
</protein>
<evidence type="ECO:0000256" key="3">
    <source>
        <dbReference type="ARBA" id="ARBA00022692"/>
    </source>
</evidence>
<evidence type="ECO:0000256" key="7">
    <source>
        <dbReference type="ARBA" id="ARBA00023136"/>
    </source>
</evidence>
<evidence type="ECO:0000259" key="10">
    <source>
        <dbReference type="Pfam" id="PF13839"/>
    </source>
</evidence>
<keyword evidence="8" id="KW-0804">Transcription</keyword>
<keyword evidence="3" id="KW-0812">Transmembrane</keyword>
<evidence type="ECO:0000313" key="12">
    <source>
        <dbReference type="EMBL" id="KAK4418902.1"/>
    </source>
</evidence>
<dbReference type="PANTHER" id="PTHR32285:SF227">
    <property type="entry name" value="PROTEIN TRICHOME BIREFRINGENCE-LIKE 28"/>
    <property type="match status" value="1"/>
</dbReference>
<comment type="caution">
    <text evidence="12">The sequence shown here is derived from an EMBL/GenBank/DDBJ whole genome shotgun (WGS) entry which is preliminary data.</text>
</comment>
<proteinExistence type="inferred from homology"/>
<evidence type="ECO:0000256" key="9">
    <source>
        <dbReference type="PROSITE-ProRule" id="PRU01191"/>
    </source>
</evidence>
<keyword evidence="6" id="KW-0805">Transcription regulation</keyword>
<name>A0AAE1XWI4_9LAMI</name>
<organism evidence="12 13">
    <name type="scientific">Sesamum alatum</name>
    <dbReference type="NCBI Taxonomy" id="300844"/>
    <lineage>
        <taxon>Eukaryota</taxon>
        <taxon>Viridiplantae</taxon>
        <taxon>Streptophyta</taxon>
        <taxon>Embryophyta</taxon>
        <taxon>Tracheophyta</taxon>
        <taxon>Spermatophyta</taxon>
        <taxon>Magnoliopsida</taxon>
        <taxon>eudicotyledons</taxon>
        <taxon>Gunneridae</taxon>
        <taxon>Pentapetalae</taxon>
        <taxon>asterids</taxon>
        <taxon>lamiids</taxon>
        <taxon>Lamiales</taxon>
        <taxon>Pedaliaceae</taxon>
        <taxon>Sesamum</taxon>
    </lineage>
</organism>
<comment type="caution">
    <text evidence="9">Lacks conserved residue(s) required for the propagation of feature annotation.</text>
</comment>
<gene>
    <name evidence="12" type="ORF">Salat_2303000</name>
</gene>
<sequence>MSLYEIYQPSMTHFNNIDPFSMNDAAGEPMFSPFFSLTDNSPEISSSLQYLETVFSDECMEFPVHVEESHVDSSIQDISPADDSFMDFDEFDCMFNADFSSIPQSVNGTAESGESYCSQQWQSDDGCRLWNHDRAMDVCGTFMDMTDMLPPLVLPSEGMEVGNQLSLIHLLMAYAEAMDNQETELAEVIARHIIQKVNPVGGTTERVLYYMFQHLNKQPDYLEQESTKNFYPAFKACYQTFPYGKFAHFVAILAILEALPRDAEIIHLIDFDIGEGVQWAPFIEAIQYQHKEVRLMSVKLNEEDETSPSRWGFEDTKRRLCDHADSHGLKMEVQEVGLQDLASMMNNMMKGDHGRKSWYVFNCHVGLPHMARIRSRNDVLEFLRVAMNSLHRVEGIITYSDGDAWHDISSSCSYTSFLDRNFTHYQALLESMESNFPGHLREARIALESLFVAPFIRSGTLDRKWEEKKQCGGVEIGMGLEGWKFSEASLVEAKEMVKEGVSEYGVRIGSEKKNEMVMEWNGFPMGKWVFDNVSRPLYKEEECVFLTAQVTCVRNGREDTLYQKWRWQPTHCSLPKFEARVLLEKLRGKRLLFVGDSVNRNQWESMICLLQTAIPPGRATWNMGAPLSVFSLEDYNATVEFYWAPFLVESNSDDPRNHSISQRIIMPESISKHGIHWKAADFLVFNTYIWWMNSHTIKVLWGSFANGEEGYQELDTPVSYNIGLKTWANWVDSNLNPNRTRVFFTTMSPLHEKSADWGNENGTRCFNETKPITKERYWGSGSNKRMMSVVARVVKRMKFPVTLINITQLSEYRIDGHTSIYTELGGKLLTDEQRADPLHYADCVHWCLPGVPDTWNQILYAHLL</sequence>
<dbReference type="Pfam" id="PF03514">
    <property type="entry name" value="GRAS"/>
    <property type="match status" value="1"/>
</dbReference>
<dbReference type="InterPro" id="IPR029962">
    <property type="entry name" value="TBL"/>
</dbReference>
<dbReference type="GO" id="GO:0016413">
    <property type="term" value="F:O-acetyltransferase activity"/>
    <property type="evidence" value="ECO:0007669"/>
    <property type="project" value="InterPro"/>
</dbReference>
<dbReference type="InterPro" id="IPR025846">
    <property type="entry name" value="TBL_N"/>
</dbReference>
<evidence type="ECO:0000256" key="6">
    <source>
        <dbReference type="ARBA" id="ARBA00023015"/>
    </source>
</evidence>
<evidence type="ECO:0000256" key="8">
    <source>
        <dbReference type="ARBA" id="ARBA00023163"/>
    </source>
</evidence>
<evidence type="ECO:0000256" key="2">
    <source>
        <dbReference type="ARBA" id="ARBA00007727"/>
    </source>
</evidence>
<reference evidence="12" key="2">
    <citation type="journal article" date="2024" name="Plant">
        <title>Genomic evolution and insights into agronomic trait innovations of Sesamum species.</title>
        <authorList>
            <person name="Miao H."/>
            <person name="Wang L."/>
            <person name="Qu L."/>
            <person name="Liu H."/>
            <person name="Sun Y."/>
            <person name="Le M."/>
            <person name="Wang Q."/>
            <person name="Wei S."/>
            <person name="Zheng Y."/>
            <person name="Lin W."/>
            <person name="Duan Y."/>
            <person name="Cao H."/>
            <person name="Xiong S."/>
            <person name="Wang X."/>
            <person name="Wei L."/>
            <person name="Li C."/>
            <person name="Ma Q."/>
            <person name="Ju M."/>
            <person name="Zhao R."/>
            <person name="Li G."/>
            <person name="Mu C."/>
            <person name="Tian Q."/>
            <person name="Mei H."/>
            <person name="Zhang T."/>
            <person name="Gao T."/>
            <person name="Zhang H."/>
        </authorList>
    </citation>
    <scope>NUCLEOTIDE SEQUENCE</scope>
    <source>
        <strain evidence="12">3651</strain>
    </source>
</reference>
<keyword evidence="13" id="KW-1185">Reference proteome</keyword>
<dbReference type="PANTHER" id="PTHR32285">
    <property type="entry name" value="PROTEIN TRICHOME BIREFRINGENCE-LIKE 9-RELATED"/>
    <property type="match status" value="1"/>
</dbReference>
<comment type="similarity">
    <text evidence="9">Belongs to the GRAS family.</text>
</comment>
<dbReference type="AlphaFoldDB" id="A0AAE1XWI4"/>
<reference evidence="12" key="1">
    <citation type="submission" date="2020-06" db="EMBL/GenBank/DDBJ databases">
        <authorList>
            <person name="Li T."/>
            <person name="Hu X."/>
            <person name="Zhang T."/>
            <person name="Song X."/>
            <person name="Zhang H."/>
            <person name="Dai N."/>
            <person name="Sheng W."/>
            <person name="Hou X."/>
            <person name="Wei L."/>
        </authorList>
    </citation>
    <scope>NUCLEOTIDE SEQUENCE</scope>
    <source>
        <strain evidence="12">3651</strain>
        <tissue evidence="12">Leaf</tissue>
    </source>
</reference>